<dbReference type="PANTHER" id="PTHR47814:SF1">
    <property type="entry name" value="PEPTIDYL-TRNA HYDROLASE ARFB"/>
    <property type="match status" value="1"/>
</dbReference>
<evidence type="ECO:0000256" key="2">
    <source>
        <dbReference type="SAM" id="MobiDB-lite"/>
    </source>
</evidence>
<protein>
    <recommendedName>
        <fullName evidence="3">Prokaryotic-type class I peptide chain release factors domain-containing protein</fullName>
    </recommendedName>
</protein>
<dbReference type="AlphaFoldDB" id="A0A3B1BTS2"/>
<feature type="domain" description="Prokaryotic-type class I peptide chain release factors" evidence="3">
    <location>
        <begin position="6"/>
        <end position="132"/>
    </location>
</feature>
<gene>
    <name evidence="4" type="ORF">MNBD_GAMMA26-1714</name>
</gene>
<dbReference type="GO" id="GO:0043022">
    <property type="term" value="F:ribosome binding"/>
    <property type="evidence" value="ECO:0007669"/>
    <property type="project" value="TreeGrafter"/>
</dbReference>
<dbReference type="GO" id="GO:0004045">
    <property type="term" value="F:peptidyl-tRNA hydrolase activity"/>
    <property type="evidence" value="ECO:0007669"/>
    <property type="project" value="TreeGrafter"/>
</dbReference>
<dbReference type="GO" id="GO:0072344">
    <property type="term" value="P:rescue of stalled ribosome"/>
    <property type="evidence" value="ECO:0007669"/>
    <property type="project" value="TreeGrafter"/>
</dbReference>
<dbReference type="InterPro" id="IPR000352">
    <property type="entry name" value="Pep_chain_release_fac_I"/>
</dbReference>
<dbReference type="Gene3D" id="3.30.160.20">
    <property type="match status" value="1"/>
</dbReference>
<reference evidence="4" key="1">
    <citation type="submission" date="2018-06" db="EMBL/GenBank/DDBJ databases">
        <authorList>
            <person name="Zhirakovskaya E."/>
        </authorList>
    </citation>
    <scope>NUCLEOTIDE SEQUENCE</scope>
</reference>
<accession>A0A3B1BTS2</accession>
<organism evidence="4">
    <name type="scientific">hydrothermal vent metagenome</name>
    <dbReference type="NCBI Taxonomy" id="652676"/>
    <lineage>
        <taxon>unclassified sequences</taxon>
        <taxon>metagenomes</taxon>
        <taxon>ecological metagenomes</taxon>
    </lineage>
</organism>
<dbReference type="Pfam" id="PF00472">
    <property type="entry name" value="RF-1"/>
    <property type="match status" value="1"/>
</dbReference>
<dbReference type="GO" id="GO:0003747">
    <property type="term" value="F:translation release factor activity"/>
    <property type="evidence" value="ECO:0007669"/>
    <property type="project" value="InterPro"/>
</dbReference>
<dbReference type="EMBL" id="UOFX01000034">
    <property type="protein sequence ID" value="VAX08067.1"/>
    <property type="molecule type" value="Genomic_DNA"/>
</dbReference>
<evidence type="ECO:0000313" key="4">
    <source>
        <dbReference type="EMBL" id="VAX08067.1"/>
    </source>
</evidence>
<comment type="similarity">
    <text evidence="1">Belongs to the prokaryotic/mitochondrial release factor family.</text>
</comment>
<sequence>MLTISTNVSIPDDEIELSAILAQGSGGQNVNKVHSAMHLRFDIKASSLPDFYKQAMLDLRDRRINRAGIVVIKAQRYRTQEKNREDALERLRVLIKTVAIVKKVRRPTKATRSSHKRRLDSKTRRGKTKALRGRVSE</sequence>
<name>A0A3B1BTS2_9ZZZZ</name>
<dbReference type="NCBIfam" id="NF006718">
    <property type="entry name" value="PRK09256.1"/>
    <property type="match status" value="1"/>
</dbReference>
<dbReference type="SUPFAM" id="SSF75620">
    <property type="entry name" value="Release factor"/>
    <property type="match status" value="1"/>
</dbReference>
<proteinExistence type="inferred from homology"/>
<evidence type="ECO:0000256" key="1">
    <source>
        <dbReference type="ARBA" id="ARBA00010835"/>
    </source>
</evidence>
<dbReference type="PANTHER" id="PTHR47814">
    <property type="entry name" value="PEPTIDYL-TRNA HYDROLASE ARFB"/>
    <property type="match status" value="1"/>
</dbReference>
<evidence type="ECO:0000259" key="3">
    <source>
        <dbReference type="Pfam" id="PF00472"/>
    </source>
</evidence>
<feature type="region of interest" description="Disordered" evidence="2">
    <location>
        <begin position="105"/>
        <end position="137"/>
    </location>
</feature>
<dbReference type="InterPro" id="IPR045853">
    <property type="entry name" value="Pep_chain_release_fac_I_sf"/>
</dbReference>